<dbReference type="PANTHER" id="PTHR33383">
    <property type="entry name" value="MEMBRANE PROTEIN INSERTION EFFICIENCY FACTOR-RELATED"/>
    <property type="match status" value="1"/>
</dbReference>
<dbReference type="PANTHER" id="PTHR33383:SF1">
    <property type="entry name" value="MEMBRANE PROTEIN INSERTION EFFICIENCY FACTOR-RELATED"/>
    <property type="match status" value="1"/>
</dbReference>
<reference evidence="2 3" key="2">
    <citation type="journal article" date="2007" name="BMC Biol.">
        <title>A 100%-complete sequence reveals unusually simple genomic features in the hot-spring red alga Cyanidioschyzon merolae.</title>
        <authorList>
            <person name="Nozaki H."/>
            <person name="Takano H."/>
            <person name="Misumi O."/>
            <person name="Terasawa K."/>
            <person name="Matsuzaki M."/>
            <person name="Maruyama S."/>
            <person name="Nishida K."/>
            <person name="Yagisawa F."/>
            <person name="Yoshida Y."/>
            <person name="Fujiwara T."/>
            <person name="Takio S."/>
            <person name="Tamura K."/>
            <person name="Chung S.J."/>
            <person name="Nakamura S."/>
            <person name="Kuroiwa H."/>
            <person name="Tanaka K."/>
            <person name="Sato N."/>
            <person name="Kuroiwa T."/>
        </authorList>
    </citation>
    <scope>NUCLEOTIDE SEQUENCE [LARGE SCALE GENOMIC DNA]</scope>
    <source>
        <strain evidence="2 3">10D</strain>
    </source>
</reference>
<name>M1V5N9_CYAM1</name>
<dbReference type="NCBIfam" id="TIGR00278">
    <property type="entry name" value="membrane protein insertion efficiency factor YidD"/>
    <property type="match status" value="1"/>
</dbReference>
<evidence type="ECO:0000313" key="3">
    <source>
        <dbReference type="Proteomes" id="UP000007014"/>
    </source>
</evidence>
<evidence type="ECO:0000256" key="1">
    <source>
        <dbReference type="SAM" id="MobiDB-lite"/>
    </source>
</evidence>
<dbReference type="HAMAP" id="MF_00386">
    <property type="entry name" value="UPF0161_YidD"/>
    <property type="match status" value="1"/>
</dbReference>
<dbReference type="RefSeq" id="XP_005537036.1">
    <property type="nucleotide sequence ID" value="XM_005536979.1"/>
</dbReference>
<sequence length="184" mass="20457">MPPLSSLEAPISEYKEVHGGVMHCALRTRSRNPLESSLDMLFSRSMFLSPGATTQIERHNRFAALRRAKQPFQQRVNLSSRQRDALAPVRKTLVGGLRLYKRCISPVLGPACRFVPSCSDYAVQSLEEFGVVRGILLAMWRILRCNPLGGSGYDPPRWPPVPYGHVGALPPTVSPENETRDDSS</sequence>
<feature type="region of interest" description="Disordered" evidence="1">
    <location>
        <begin position="164"/>
        <end position="184"/>
    </location>
</feature>
<organism evidence="2 3">
    <name type="scientific">Cyanidioschyzon merolae (strain NIES-3377 / 10D)</name>
    <name type="common">Unicellular red alga</name>
    <dbReference type="NCBI Taxonomy" id="280699"/>
    <lineage>
        <taxon>Eukaryota</taxon>
        <taxon>Rhodophyta</taxon>
        <taxon>Bangiophyceae</taxon>
        <taxon>Cyanidiales</taxon>
        <taxon>Cyanidiaceae</taxon>
        <taxon>Cyanidioschyzon</taxon>
    </lineage>
</organism>
<dbReference type="EMBL" id="AP006495">
    <property type="protein sequence ID" value="BAM81000.1"/>
    <property type="molecule type" value="Genomic_DNA"/>
</dbReference>
<reference evidence="2 3" key="1">
    <citation type="journal article" date="2004" name="Nature">
        <title>Genome sequence of the ultrasmall unicellular red alga Cyanidioschyzon merolae 10D.</title>
        <authorList>
            <person name="Matsuzaki M."/>
            <person name="Misumi O."/>
            <person name="Shin-i T."/>
            <person name="Maruyama S."/>
            <person name="Takahara M."/>
            <person name="Miyagishima S."/>
            <person name="Mori T."/>
            <person name="Nishida K."/>
            <person name="Yagisawa F."/>
            <person name="Nishida K."/>
            <person name="Yoshida Y."/>
            <person name="Nishimura Y."/>
            <person name="Nakao S."/>
            <person name="Kobayashi T."/>
            <person name="Momoyama Y."/>
            <person name="Higashiyama T."/>
            <person name="Minoda A."/>
            <person name="Sano M."/>
            <person name="Nomoto H."/>
            <person name="Oishi K."/>
            <person name="Hayashi H."/>
            <person name="Ohta F."/>
            <person name="Nishizaka S."/>
            <person name="Haga S."/>
            <person name="Miura S."/>
            <person name="Morishita T."/>
            <person name="Kabeya Y."/>
            <person name="Terasawa K."/>
            <person name="Suzuki Y."/>
            <person name="Ishii Y."/>
            <person name="Asakawa S."/>
            <person name="Takano H."/>
            <person name="Ohta N."/>
            <person name="Kuroiwa H."/>
            <person name="Tanaka K."/>
            <person name="Shimizu N."/>
            <person name="Sugano S."/>
            <person name="Sato N."/>
            <person name="Nozaki H."/>
            <person name="Ogasawara N."/>
            <person name="Kohara Y."/>
            <person name="Kuroiwa T."/>
        </authorList>
    </citation>
    <scope>NUCLEOTIDE SEQUENCE [LARGE SCALE GENOMIC DNA]</scope>
    <source>
        <strain evidence="2 3">10D</strain>
    </source>
</reference>
<dbReference type="Pfam" id="PF01809">
    <property type="entry name" value="YidD"/>
    <property type="match status" value="1"/>
</dbReference>
<dbReference type="Gramene" id="CMM140CT">
    <property type="protein sequence ID" value="CMM140CT"/>
    <property type="gene ID" value="CMM140C"/>
</dbReference>
<proteinExistence type="inferred from homology"/>
<protein>
    <submittedName>
        <fullName evidence="2">Similar to alpha-hemolysin</fullName>
    </submittedName>
</protein>
<dbReference type="HOGENOM" id="CLU_1470218_0_0_1"/>
<dbReference type="eggNOG" id="ENOG502S1FR">
    <property type="taxonomic scope" value="Eukaryota"/>
</dbReference>
<dbReference type="Proteomes" id="UP000007014">
    <property type="component" value="Chromosome 13"/>
</dbReference>
<dbReference type="InterPro" id="IPR002696">
    <property type="entry name" value="Membr_insert_effic_factor_YidD"/>
</dbReference>
<dbReference type="OrthoDB" id="1798at2759"/>
<dbReference type="SMART" id="SM01234">
    <property type="entry name" value="Haemolytic"/>
    <property type="match status" value="1"/>
</dbReference>
<accession>M1V5N9</accession>
<dbReference type="KEGG" id="cme:CYME_CMM140C"/>
<dbReference type="GeneID" id="16995167"/>
<dbReference type="STRING" id="280699.M1V5N9"/>
<keyword evidence="3" id="KW-1185">Reference proteome</keyword>
<evidence type="ECO:0000313" key="2">
    <source>
        <dbReference type="EMBL" id="BAM81000.1"/>
    </source>
</evidence>
<gene>
    <name evidence="2" type="ORF">CYME_CMM140C</name>
</gene>
<dbReference type="AlphaFoldDB" id="M1V5N9"/>